<feature type="region of interest" description="Disordered" evidence="1">
    <location>
        <begin position="1"/>
        <end position="21"/>
    </location>
</feature>
<evidence type="ECO:0000313" key="2">
    <source>
        <dbReference type="EMBL" id="SCL28694.1"/>
    </source>
</evidence>
<evidence type="ECO:0000313" key="3">
    <source>
        <dbReference type="Proteomes" id="UP000199413"/>
    </source>
</evidence>
<dbReference type="Proteomes" id="UP000199413">
    <property type="component" value="Unassembled WGS sequence"/>
</dbReference>
<organism evidence="2 3">
    <name type="scientific">Micromonospora rhizosphaerae</name>
    <dbReference type="NCBI Taxonomy" id="568872"/>
    <lineage>
        <taxon>Bacteria</taxon>
        <taxon>Bacillati</taxon>
        <taxon>Actinomycetota</taxon>
        <taxon>Actinomycetes</taxon>
        <taxon>Micromonosporales</taxon>
        <taxon>Micromonosporaceae</taxon>
        <taxon>Micromonospora</taxon>
    </lineage>
</organism>
<sequence>MAPVHLTTVTRTQGNNQALKDGSVTPRGFSLDFREVPVLVHAFRRMVRELEFDVCEMAFTTYLCAKAHGKRFTALPIFLVRGFHHGAVVHHPAAGIRTPTDLEGRRVGVNRGYTVTTGVWARGILSDECGVDLDRVTWVLSGDEHVAEYRPPVNVVPMRPGGSLQTSVATGELAAAIGVEASPPLVPLIPEAEEAAFAALRQRGLYPINHLVVVKDELLAAHPGLAVALVDAFAEAKRRYVEKLRADAIEAPTPTDRMYQRVMEITGEDPLPYGVAPNRAMIEQLISHALRQRILDRAPAVTDLFPESTHDLTA</sequence>
<accession>A0A1C6SGU3</accession>
<dbReference type="SUPFAM" id="SSF53850">
    <property type="entry name" value="Periplasmic binding protein-like II"/>
    <property type="match status" value="1"/>
</dbReference>
<dbReference type="OrthoDB" id="3805543at2"/>
<keyword evidence="3" id="KW-1185">Reference proteome</keyword>
<dbReference type="Gene3D" id="3.40.190.10">
    <property type="entry name" value="Periplasmic binding protein-like II"/>
    <property type="match status" value="3"/>
</dbReference>
<reference evidence="3" key="1">
    <citation type="submission" date="2016-06" db="EMBL/GenBank/DDBJ databases">
        <authorList>
            <person name="Varghese N."/>
            <person name="Submissions Spin"/>
        </authorList>
    </citation>
    <scope>NUCLEOTIDE SEQUENCE [LARGE SCALE GENOMIC DNA]</scope>
    <source>
        <strain evidence="3">DSM 45431</strain>
    </source>
</reference>
<dbReference type="STRING" id="568872.GA0070624_3742"/>
<feature type="compositionally biased region" description="Polar residues" evidence="1">
    <location>
        <begin position="7"/>
        <end position="18"/>
    </location>
</feature>
<name>A0A1C6SGU3_9ACTN</name>
<protein>
    <submittedName>
        <fullName evidence="2">4,5-dihydroxyphthalate decarboxylase</fullName>
    </submittedName>
</protein>
<proteinExistence type="predicted"/>
<dbReference type="EMBL" id="FMHV01000002">
    <property type="protein sequence ID" value="SCL28694.1"/>
    <property type="molecule type" value="Genomic_DNA"/>
</dbReference>
<gene>
    <name evidence="2" type="ORF">GA0070624_3742</name>
</gene>
<dbReference type="AlphaFoldDB" id="A0A1C6SGU3"/>
<evidence type="ECO:0000256" key="1">
    <source>
        <dbReference type="SAM" id="MobiDB-lite"/>
    </source>
</evidence>